<proteinExistence type="predicted"/>
<gene>
    <name evidence="1" type="ORF">LOC62_04G005268</name>
</gene>
<sequence length="133" mass="14590">MLTDRGEKTKEGNGALGEQVRRTRFADGVVIDRFSGESWHLEAGWAAEMRAHQEADRAAISLEDLKIIEAQDAAMAALPPEQYNLLTRRMMAASPGAGVSDILVEFGIPVVPKHEDETPELFIGMVISQEAQE</sequence>
<protein>
    <submittedName>
        <fullName evidence="1">Uncharacterized protein</fullName>
    </submittedName>
</protein>
<dbReference type="RefSeq" id="XP_062627779.1">
    <property type="nucleotide sequence ID" value="XM_062771795.1"/>
</dbReference>
<reference evidence="1" key="1">
    <citation type="submission" date="2023-10" db="EMBL/GenBank/DDBJ databases">
        <authorList>
            <person name="Noh H."/>
        </authorList>
    </citation>
    <scope>NUCLEOTIDE SEQUENCE</scope>
    <source>
        <strain evidence="1">DUCC4014</strain>
    </source>
</reference>
<evidence type="ECO:0000313" key="1">
    <source>
        <dbReference type="EMBL" id="WOO81747.1"/>
    </source>
</evidence>
<organism evidence="1 2">
    <name type="scientific">Vanrija pseudolonga</name>
    <dbReference type="NCBI Taxonomy" id="143232"/>
    <lineage>
        <taxon>Eukaryota</taxon>
        <taxon>Fungi</taxon>
        <taxon>Dikarya</taxon>
        <taxon>Basidiomycota</taxon>
        <taxon>Agaricomycotina</taxon>
        <taxon>Tremellomycetes</taxon>
        <taxon>Trichosporonales</taxon>
        <taxon>Trichosporonaceae</taxon>
        <taxon>Vanrija</taxon>
    </lineage>
</organism>
<keyword evidence="2" id="KW-1185">Reference proteome</keyword>
<evidence type="ECO:0000313" key="2">
    <source>
        <dbReference type="Proteomes" id="UP000827549"/>
    </source>
</evidence>
<dbReference type="Proteomes" id="UP000827549">
    <property type="component" value="Chromosome 4"/>
</dbReference>
<dbReference type="EMBL" id="CP086717">
    <property type="protein sequence ID" value="WOO81747.1"/>
    <property type="molecule type" value="Genomic_DNA"/>
</dbReference>
<dbReference type="AlphaFoldDB" id="A0AAF1BIN2"/>
<name>A0AAF1BIN2_9TREE</name>
<accession>A0AAF1BIN2</accession>
<dbReference type="GeneID" id="87808497"/>